<dbReference type="PANTHER" id="PTHR12381:SF56">
    <property type="entry name" value="B30.2_SPRY DOMAIN-CONTAINING PROTEIN-RELATED"/>
    <property type="match status" value="1"/>
</dbReference>
<reference evidence="2" key="1">
    <citation type="submission" date="2021-02" db="EMBL/GenBank/DDBJ databases">
        <authorList>
            <person name="Dougan E. K."/>
            <person name="Rhodes N."/>
            <person name="Thang M."/>
            <person name="Chan C."/>
        </authorList>
    </citation>
    <scope>NUCLEOTIDE SEQUENCE</scope>
</reference>
<feature type="region of interest" description="Disordered" evidence="1">
    <location>
        <begin position="389"/>
        <end position="494"/>
    </location>
</feature>
<feature type="compositionally biased region" description="Basic and acidic residues" evidence="1">
    <location>
        <begin position="392"/>
        <end position="456"/>
    </location>
</feature>
<comment type="caution">
    <text evidence="2">The sequence shown here is derived from an EMBL/GenBank/DDBJ whole genome shotgun (WGS) entry which is preliminary data.</text>
</comment>
<name>A0A812QV98_SYMPI</name>
<evidence type="ECO:0000313" key="2">
    <source>
        <dbReference type="EMBL" id="CAE7405945.1"/>
    </source>
</evidence>
<protein>
    <submittedName>
        <fullName evidence="2">Hnrnpu protein</fullName>
    </submittedName>
</protein>
<sequence length="649" mass="73363">MLFLKLVYLPLPTEQDEFEEEEDDASDHKKPKIKGDVDFLTPDLTLDALPCMGNKVLMSINEGGLQYMISGARANVGLKAGRYMFEFKIVETYHTTETYNSKLRGMRQLVRVGFSTAGSPLILGESDSAVYFDNDGNFVTGRARAPRVVQKFARDQGMAVVLNLDPKSPHANTISLFTNGVRACKPQKLPENLIGKPLFPHISYRHMSVMVNFGKKAFTKMPFVCRTIADAATADVKVETPPKDGKCEVIMPVAFPDEGTFDWLDSFLEEKPTYTELSDRRIQEWAVSSGLPRPKPGAQASNDKPYYMYGLPSLDDTSTQKAVSMLAPMQPRNYVVMEVKSNLIKEDRTEGNLSNLSEHLSMGERAQVLKRFPSTHFKKEYKKRVRNKILKAKQDKADSTWRIKKAQQEQKKRMAARQKELEAARKQAEENRKKMEEEAKKAKEKEEGSEEKKEEKAEEEAEAKEPAEKPDEEMKKEEEPAPEEEEDLGDEPPKAERVELTEEEEKMSFLPKGAVPDLTASVLGKAFANFTIPEKDEGFDEIKFIWQGAGESAFLAGRAAMWSDLQPSQDFKDKFGAWQKTYGDRPQGKIDSGLWRGLGFWLCRSGCLNILRKLLWTLHGIPGCLRIIHVYLLEVPNKQVPHIVVPAPT</sequence>
<proteinExistence type="predicted"/>
<dbReference type="SUPFAM" id="SSF49899">
    <property type="entry name" value="Concanavalin A-like lectins/glucanases"/>
    <property type="match status" value="1"/>
</dbReference>
<organism evidence="2 3">
    <name type="scientific">Symbiodinium pilosum</name>
    <name type="common">Dinoflagellate</name>
    <dbReference type="NCBI Taxonomy" id="2952"/>
    <lineage>
        <taxon>Eukaryota</taxon>
        <taxon>Sar</taxon>
        <taxon>Alveolata</taxon>
        <taxon>Dinophyceae</taxon>
        <taxon>Suessiales</taxon>
        <taxon>Symbiodiniaceae</taxon>
        <taxon>Symbiodinium</taxon>
    </lineage>
</organism>
<dbReference type="Proteomes" id="UP000649617">
    <property type="component" value="Unassembled WGS sequence"/>
</dbReference>
<dbReference type="InterPro" id="IPR013320">
    <property type="entry name" value="ConA-like_dom_sf"/>
</dbReference>
<dbReference type="InterPro" id="IPR043136">
    <property type="entry name" value="B30.2/SPRY_sf"/>
</dbReference>
<evidence type="ECO:0000313" key="3">
    <source>
        <dbReference type="Proteomes" id="UP000649617"/>
    </source>
</evidence>
<dbReference type="GO" id="GO:0003723">
    <property type="term" value="F:RNA binding"/>
    <property type="evidence" value="ECO:0007669"/>
    <property type="project" value="TreeGrafter"/>
</dbReference>
<dbReference type="EMBL" id="CAJNIZ010018058">
    <property type="protein sequence ID" value="CAE7405945.1"/>
    <property type="molecule type" value="Genomic_DNA"/>
</dbReference>
<dbReference type="GO" id="GO:0005634">
    <property type="term" value="C:nucleus"/>
    <property type="evidence" value="ECO:0007669"/>
    <property type="project" value="TreeGrafter"/>
</dbReference>
<evidence type="ECO:0000256" key="1">
    <source>
        <dbReference type="SAM" id="MobiDB-lite"/>
    </source>
</evidence>
<feature type="compositionally biased region" description="Acidic residues" evidence="1">
    <location>
        <begin position="480"/>
        <end position="490"/>
    </location>
</feature>
<dbReference type="GO" id="GO:0000380">
    <property type="term" value="P:alternative mRNA splicing, via spliceosome"/>
    <property type="evidence" value="ECO:0007669"/>
    <property type="project" value="TreeGrafter"/>
</dbReference>
<keyword evidence="3" id="KW-1185">Reference proteome</keyword>
<dbReference type="OrthoDB" id="437827at2759"/>
<dbReference type="PANTHER" id="PTHR12381">
    <property type="entry name" value="HETEROGENEOUS NUCLEAR RIBONUCLEOPROTEIN U FAMILY MEMBER"/>
    <property type="match status" value="1"/>
</dbReference>
<accession>A0A812QV98</accession>
<dbReference type="Gene3D" id="2.60.120.920">
    <property type="match status" value="1"/>
</dbReference>
<dbReference type="AlphaFoldDB" id="A0A812QV98"/>
<gene>
    <name evidence="2" type="primary">Hnrnpu</name>
    <name evidence="2" type="ORF">SPIL2461_LOCUS10017</name>
</gene>
<feature type="compositionally biased region" description="Basic and acidic residues" evidence="1">
    <location>
        <begin position="463"/>
        <end position="479"/>
    </location>
</feature>